<keyword evidence="2" id="KW-1003">Cell membrane</keyword>
<feature type="domain" description="ABC3 transporter permease C-terminal" evidence="7">
    <location>
        <begin position="261"/>
        <end position="377"/>
    </location>
</feature>
<evidence type="ECO:0000313" key="10">
    <source>
        <dbReference type="Proteomes" id="UP000196710"/>
    </source>
</evidence>
<evidence type="ECO:0000256" key="6">
    <source>
        <dbReference type="SAM" id="Phobius"/>
    </source>
</evidence>
<feature type="transmembrane region" description="Helical" evidence="6">
    <location>
        <begin position="258"/>
        <end position="278"/>
    </location>
</feature>
<evidence type="ECO:0000256" key="1">
    <source>
        <dbReference type="ARBA" id="ARBA00004651"/>
    </source>
</evidence>
<dbReference type="Pfam" id="PF02687">
    <property type="entry name" value="FtsX"/>
    <property type="match status" value="1"/>
</dbReference>
<reference evidence="9 11" key="3">
    <citation type="submission" date="2020-11" db="EMBL/GenBank/DDBJ databases">
        <title>Closed and high quality bacterial genomes of the OMM12 community.</title>
        <authorList>
            <person name="Marbouty M."/>
            <person name="Lamy-Besnier Q."/>
            <person name="Debarbieux L."/>
            <person name="Koszul R."/>
        </authorList>
    </citation>
    <scope>NUCLEOTIDE SEQUENCE [LARGE SCALE GENOMIC DNA]</scope>
    <source>
        <strain evidence="9 11">KB18</strain>
    </source>
</reference>
<feature type="transmembrane region" description="Helical" evidence="6">
    <location>
        <begin position="352"/>
        <end position="375"/>
    </location>
</feature>
<dbReference type="PANTHER" id="PTHR30572:SF9">
    <property type="entry name" value="ABC TRANSPORTER PERMEASE PROTEIN"/>
    <property type="match status" value="1"/>
</dbReference>
<comment type="subcellular location">
    <subcellularLocation>
        <location evidence="1">Cell membrane</location>
        <topology evidence="1">Multi-pass membrane protein</topology>
    </subcellularLocation>
</comment>
<feature type="transmembrane region" description="Helical" evidence="6">
    <location>
        <begin position="311"/>
        <end position="332"/>
    </location>
</feature>
<evidence type="ECO:0000256" key="3">
    <source>
        <dbReference type="ARBA" id="ARBA00022692"/>
    </source>
</evidence>
<organism evidence="9 11">
    <name type="scientific">Acutalibacter muris</name>
    <dbReference type="NCBI Taxonomy" id="1796620"/>
    <lineage>
        <taxon>Bacteria</taxon>
        <taxon>Bacillati</taxon>
        <taxon>Bacillota</taxon>
        <taxon>Clostridia</taxon>
        <taxon>Eubacteriales</taxon>
        <taxon>Acutalibacteraceae</taxon>
        <taxon>Acutalibacter</taxon>
    </lineage>
</organism>
<dbReference type="AlphaFoldDB" id="A0A1Z2XQ57"/>
<evidence type="ECO:0000256" key="5">
    <source>
        <dbReference type="ARBA" id="ARBA00023136"/>
    </source>
</evidence>
<evidence type="ECO:0000256" key="2">
    <source>
        <dbReference type="ARBA" id="ARBA00022475"/>
    </source>
</evidence>
<dbReference type="RefSeq" id="WP_066533770.1">
    <property type="nucleotide sequence ID" value="NZ_CP021422.1"/>
</dbReference>
<proteinExistence type="predicted"/>
<sequence>MNVLRRAILYDIRKPSKSLTLFLLFLLITLFCTMSFAVLDAVQNAAGSLRETAGASFTLRGKPLEIDADDNGYSMEFAKISLQDVQQIASNPEIKACNAQGTTLATADGFIYPSGMPSGPVSGNTESAWNQGFTSSILTLAEGRHINRKDEDAALISRELAEENGLYLGDELSFAEPSTNVKIIGIYESDPSMEFDTDTIFTDLEWAGGSIERVDFFVTDPAELETVMARIESDNYTLQANTTEYDAISTQLATIGRLTTVLIIAAIAVSATVLLLILAMRVRGRTHEVGILIAIGIGKSQILAQLIMETMLLLAVAMLVSCPVSYAATAQFQVYLREMIGAVTVAIPAGNILLQYAVEMAVVVVAILVTGYPIMRLQPKEILSKMS</sequence>
<gene>
    <name evidence="8" type="ORF">ADH66_07815</name>
    <name evidence="9" type="ORF">I5Q82_17855</name>
</gene>
<reference evidence="8" key="1">
    <citation type="journal article" date="2017" name="Genome Announc.">
        <title>High-Quality Whole-Genome Sequences of the Oligo-Mouse-Microbiota Bacterial Community.</title>
        <authorList>
            <person name="Garzetti D."/>
            <person name="Brugiroux S."/>
            <person name="Bunk B."/>
            <person name="Pukall R."/>
            <person name="McCoy K.D."/>
            <person name="Macpherson A.J."/>
            <person name="Stecher B."/>
        </authorList>
    </citation>
    <scope>NUCLEOTIDE SEQUENCE</scope>
    <source>
        <strain evidence="8">KB18</strain>
    </source>
</reference>
<dbReference type="KEGG" id="amur:ADH66_07815"/>
<dbReference type="PANTHER" id="PTHR30572">
    <property type="entry name" value="MEMBRANE COMPONENT OF TRANSPORTER-RELATED"/>
    <property type="match status" value="1"/>
</dbReference>
<dbReference type="EMBL" id="CP065321">
    <property type="protein sequence ID" value="QQR29852.1"/>
    <property type="molecule type" value="Genomic_DNA"/>
</dbReference>
<protein>
    <submittedName>
        <fullName evidence="9">ABC transporter permease</fullName>
    </submittedName>
</protein>
<evidence type="ECO:0000313" key="9">
    <source>
        <dbReference type="EMBL" id="QQR29852.1"/>
    </source>
</evidence>
<dbReference type="GO" id="GO:0022857">
    <property type="term" value="F:transmembrane transporter activity"/>
    <property type="evidence" value="ECO:0007669"/>
    <property type="project" value="TreeGrafter"/>
</dbReference>
<evidence type="ECO:0000313" key="8">
    <source>
        <dbReference type="EMBL" id="ASB40572.1"/>
    </source>
</evidence>
<evidence type="ECO:0000256" key="4">
    <source>
        <dbReference type="ARBA" id="ARBA00022989"/>
    </source>
</evidence>
<name>A0A1Z2XQ57_9FIRM</name>
<dbReference type="InterPro" id="IPR003838">
    <property type="entry name" value="ABC3_permease_C"/>
</dbReference>
<keyword evidence="4 6" id="KW-1133">Transmembrane helix</keyword>
<dbReference type="GO" id="GO:0005886">
    <property type="term" value="C:plasma membrane"/>
    <property type="evidence" value="ECO:0007669"/>
    <property type="project" value="UniProtKB-SubCell"/>
</dbReference>
<dbReference type="EMBL" id="CP021422">
    <property type="protein sequence ID" value="ASB40572.1"/>
    <property type="molecule type" value="Genomic_DNA"/>
</dbReference>
<keyword evidence="5 6" id="KW-0472">Membrane</keyword>
<reference evidence="10" key="2">
    <citation type="submission" date="2017-05" db="EMBL/GenBank/DDBJ databases">
        <title>Improved OligoMM genomes.</title>
        <authorList>
            <person name="Garzetti D."/>
        </authorList>
    </citation>
    <scope>NUCLEOTIDE SEQUENCE [LARGE SCALE GENOMIC DNA]</scope>
    <source>
        <strain evidence="10">KB18</strain>
    </source>
</reference>
<dbReference type="InterPro" id="IPR050250">
    <property type="entry name" value="Macrolide_Exporter_MacB"/>
</dbReference>
<dbReference type="Proteomes" id="UP000596035">
    <property type="component" value="Chromosome"/>
</dbReference>
<keyword evidence="3 6" id="KW-0812">Transmembrane</keyword>
<accession>A0A1Z2XQ57</accession>
<keyword evidence="10" id="KW-1185">Reference proteome</keyword>
<dbReference type="Proteomes" id="UP000196710">
    <property type="component" value="Chromosome"/>
</dbReference>
<evidence type="ECO:0000313" key="11">
    <source>
        <dbReference type="Proteomes" id="UP000596035"/>
    </source>
</evidence>
<evidence type="ECO:0000259" key="7">
    <source>
        <dbReference type="Pfam" id="PF02687"/>
    </source>
</evidence>